<dbReference type="Proteomes" id="UP000724058">
    <property type="component" value="Unassembled WGS sequence"/>
</dbReference>
<sequence length="59" mass="7256">MASYAVKKRTDGKKKHYYWNDYRFEGGKIVKYRRIILVYFDGEKRCRCERRIYVGDIGR</sequence>
<dbReference type="AlphaFoldDB" id="A0A6N9JW18"/>
<proteinExistence type="predicted"/>
<comment type="caution">
    <text evidence="1">The sequence shown here is derived from an EMBL/GenBank/DDBJ whole genome shotgun (WGS) entry which is preliminary data.</text>
</comment>
<dbReference type="EMBL" id="JAAIOD010000010">
    <property type="protein sequence ID" value="NSE58215.1"/>
    <property type="molecule type" value="Genomic_DNA"/>
</dbReference>
<evidence type="ECO:0000313" key="3">
    <source>
        <dbReference type="Proteomes" id="UP000449249"/>
    </source>
</evidence>
<evidence type="ECO:0000313" key="1">
    <source>
        <dbReference type="EMBL" id="MZK10183.1"/>
    </source>
</evidence>
<protein>
    <submittedName>
        <fullName evidence="1">Uncharacterized protein</fullName>
    </submittedName>
</protein>
<dbReference type="Proteomes" id="UP000449249">
    <property type="component" value="Unassembled WGS sequence"/>
</dbReference>
<dbReference type="EMBL" id="WWSH01000005">
    <property type="protein sequence ID" value="MZK10183.1"/>
    <property type="molecule type" value="Genomic_DNA"/>
</dbReference>
<accession>A0A6N9JW18</accession>
<reference evidence="2" key="2">
    <citation type="journal article" date="2020" name="Cell Host Microbe">
        <title>Functional and Genomic Variation between Human-Derived Isolates of Lachnospiraceae Reveals Inter- and Intra-Species Diversity.</title>
        <authorList>
            <person name="Sorbara M.T."/>
            <person name="Littmann E.R."/>
            <person name="Fontana E."/>
            <person name="Moody T.U."/>
            <person name="Kohout C.E."/>
            <person name="Gjonbalaj M."/>
            <person name="Eaton V."/>
            <person name="Seok R."/>
            <person name="Leiner I.M."/>
            <person name="Pamer E.G."/>
        </authorList>
    </citation>
    <scope>NUCLEOTIDE SEQUENCE</scope>
    <source>
        <strain evidence="2">MSK.10.16</strain>
    </source>
</reference>
<evidence type="ECO:0000313" key="2">
    <source>
        <dbReference type="EMBL" id="NSE58215.1"/>
    </source>
</evidence>
<dbReference type="RefSeq" id="WP_161170367.1">
    <property type="nucleotide sequence ID" value="NZ_JAAIOC010000011.1"/>
</dbReference>
<reference evidence="1 3" key="1">
    <citation type="journal article" date="2019" name="Nat. Med.">
        <title>A library of human gut bacterial isolates paired with longitudinal multiomics data enables mechanistic microbiome research.</title>
        <authorList>
            <person name="Poyet M."/>
            <person name="Groussin M."/>
            <person name="Gibbons S.M."/>
            <person name="Avila-Pacheco J."/>
            <person name="Jiang X."/>
            <person name="Kearney S.M."/>
            <person name="Perrotta A.R."/>
            <person name="Berdy B."/>
            <person name="Zhao S."/>
            <person name="Lieberman T.D."/>
            <person name="Swanson P.K."/>
            <person name="Smith M."/>
            <person name="Roesemann S."/>
            <person name="Alexander J.E."/>
            <person name="Rich S.A."/>
            <person name="Livny J."/>
            <person name="Vlamakis H."/>
            <person name="Clish C."/>
            <person name="Bullock K."/>
            <person name="Deik A."/>
            <person name="Scott J."/>
            <person name="Pierce K.A."/>
            <person name="Xavier R.J."/>
            <person name="Alm E.J."/>
        </authorList>
    </citation>
    <scope>NUCLEOTIDE SEQUENCE [LARGE SCALE GENOMIC DNA]</scope>
    <source>
        <strain evidence="1 3">BIOML-A1</strain>
    </source>
</reference>
<reference evidence="2" key="3">
    <citation type="submission" date="2020-02" db="EMBL/GenBank/DDBJ databases">
        <authorList>
            <person name="Littmann E."/>
            <person name="Sorbara M."/>
        </authorList>
    </citation>
    <scope>NUCLEOTIDE SEQUENCE</scope>
    <source>
        <strain evidence="2">MSK.10.16</strain>
    </source>
</reference>
<gene>
    <name evidence="2" type="ORF">G4332_08815</name>
    <name evidence="1" type="ORF">GT576_07475</name>
</gene>
<organism evidence="1 3">
    <name type="scientific">Dorea longicatena</name>
    <dbReference type="NCBI Taxonomy" id="88431"/>
    <lineage>
        <taxon>Bacteria</taxon>
        <taxon>Bacillati</taxon>
        <taxon>Bacillota</taxon>
        <taxon>Clostridia</taxon>
        <taxon>Lachnospirales</taxon>
        <taxon>Lachnospiraceae</taxon>
        <taxon>Dorea</taxon>
    </lineage>
</organism>
<name>A0A6N9JW18_9FIRM</name>